<evidence type="ECO:0000313" key="3">
    <source>
        <dbReference type="Proteomes" id="UP000076532"/>
    </source>
</evidence>
<dbReference type="OrthoDB" id="3133596at2759"/>
<dbReference type="Proteomes" id="UP000076532">
    <property type="component" value="Unassembled WGS sequence"/>
</dbReference>
<feature type="region of interest" description="Disordered" evidence="1">
    <location>
        <begin position="253"/>
        <end position="339"/>
    </location>
</feature>
<organism evidence="2 3">
    <name type="scientific">Athelia psychrophila</name>
    <dbReference type="NCBI Taxonomy" id="1759441"/>
    <lineage>
        <taxon>Eukaryota</taxon>
        <taxon>Fungi</taxon>
        <taxon>Dikarya</taxon>
        <taxon>Basidiomycota</taxon>
        <taxon>Agaricomycotina</taxon>
        <taxon>Agaricomycetes</taxon>
        <taxon>Agaricomycetidae</taxon>
        <taxon>Atheliales</taxon>
        <taxon>Atheliaceae</taxon>
        <taxon>Athelia</taxon>
    </lineage>
</organism>
<gene>
    <name evidence="2" type="ORF">FIBSPDRAFT_933985</name>
</gene>
<name>A0A166G4J3_9AGAM</name>
<dbReference type="STRING" id="436010.A0A166G4J3"/>
<protein>
    <recommendedName>
        <fullName evidence="4">HNH nuclease domain-containing protein</fullName>
    </recommendedName>
</protein>
<keyword evidence="3" id="KW-1185">Reference proteome</keyword>
<sequence length="339" mass="38276">MDDNDYDGRASITYTDQTTHSSRIIQAPMSDAKKELVRAAAPGGGRCLVENCAEEGGAIEFAYCIPRSFSWRERQMMDNLEWWWNLPKVPLNLDTRYNIFPLGLRLHTLLNKVEWLLIPEATVVDHYHAKCCEGFNGWETERAEFSPNPAPVCRYNLVPMPYKMRETWISRQDVVPAADSPLQLSYISSHLHPFTTLPPLESNLRPHFAIFEAGRKLAKLDIAASIRALADFPRLNKIVEIYAAWIKARPSTADRDESFVPTLPRNKLDIDDEAEAQPRQCKPPKGSPRRQPSSPTPHGGETQNLGNQQGGGENIADNGRKRKRARHRAPGLSGETLRD</sequence>
<reference evidence="2 3" key="1">
    <citation type="journal article" date="2016" name="Mol. Biol. Evol.">
        <title>Comparative Genomics of Early-Diverging Mushroom-Forming Fungi Provides Insights into the Origins of Lignocellulose Decay Capabilities.</title>
        <authorList>
            <person name="Nagy L.G."/>
            <person name="Riley R."/>
            <person name="Tritt A."/>
            <person name="Adam C."/>
            <person name="Daum C."/>
            <person name="Floudas D."/>
            <person name="Sun H."/>
            <person name="Yadav J.S."/>
            <person name="Pangilinan J."/>
            <person name="Larsson K.H."/>
            <person name="Matsuura K."/>
            <person name="Barry K."/>
            <person name="Labutti K."/>
            <person name="Kuo R."/>
            <person name="Ohm R.A."/>
            <person name="Bhattacharya S.S."/>
            <person name="Shirouzu T."/>
            <person name="Yoshinaga Y."/>
            <person name="Martin F.M."/>
            <person name="Grigoriev I.V."/>
            <person name="Hibbett D.S."/>
        </authorList>
    </citation>
    <scope>NUCLEOTIDE SEQUENCE [LARGE SCALE GENOMIC DNA]</scope>
    <source>
        <strain evidence="2 3">CBS 109695</strain>
    </source>
</reference>
<evidence type="ECO:0008006" key="4">
    <source>
        <dbReference type="Google" id="ProtNLM"/>
    </source>
</evidence>
<accession>A0A166G4J3</accession>
<evidence type="ECO:0000313" key="2">
    <source>
        <dbReference type="EMBL" id="KZP17464.1"/>
    </source>
</evidence>
<evidence type="ECO:0000256" key="1">
    <source>
        <dbReference type="SAM" id="MobiDB-lite"/>
    </source>
</evidence>
<proteinExistence type="predicted"/>
<feature type="compositionally biased region" description="Basic residues" evidence="1">
    <location>
        <begin position="320"/>
        <end position="329"/>
    </location>
</feature>
<dbReference type="AlphaFoldDB" id="A0A166G4J3"/>
<dbReference type="EMBL" id="KV417582">
    <property type="protein sequence ID" value="KZP17464.1"/>
    <property type="molecule type" value="Genomic_DNA"/>
</dbReference>